<dbReference type="InterPro" id="IPR036188">
    <property type="entry name" value="FAD/NAD-bd_sf"/>
</dbReference>
<accession>A0ABN6N2B7</accession>
<keyword evidence="2" id="KW-1185">Reference proteome</keyword>
<gene>
    <name evidence="1" type="ORF">AMOR_51490</name>
</gene>
<protein>
    <submittedName>
        <fullName evidence="1">C-3',4' desaturase CrtD</fullName>
    </submittedName>
</protein>
<dbReference type="Proteomes" id="UP001162891">
    <property type="component" value="Chromosome"/>
</dbReference>
<organism evidence="1 2">
    <name type="scientific">Anaeromyxobacter oryzae</name>
    <dbReference type="NCBI Taxonomy" id="2918170"/>
    <lineage>
        <taxon>Bacteria</taxon>
        <taxon>Pseudomonadati</taxon>
        <taxon>Myxococcota</taxon>
        <taxon>Myxococcia</taxon>
        <taxon>Myxococcales</taxon>
        <taxon>Cystobacterineae</taxon>
        <taxon>Anaeromyxobacteraceae</taxon>
        <taxon>Anaeromyxobacter</taxon>
    </lineage>
</organism>
<dbReference type="EMBL" id="AP025591">
    <property type="protein sequence ID" value="BDG06153.1"/>
    <property type="molecule type" value="Genomic_DNA"/>
</dbReference>
<reference evidence="2" key="1">
    <citation type="journal article" date="2022" name="Int. J. Syst. Evol. Microbiol.">
        <title>Anaeromyxobacter oryzae sp. nov., Anaeromyxobacter diazotrophicus sp. nov. and Anaeromyxobacter paludicola sp. nov., isolated from paddy soils.</title>
        <authorList>
            <person name="Itoh H."/>
            <person name="Xu Z."/>
            <person name="Mise K."/>
            <person name="Masuda Y."/>
            <person name="Ushijima N."/>
            <person name="Hayakawa C."/>
            <person name="Shiratori Y."/>
            <person name="Senoo K."/>
        </authorList>
    </citation>
    <scope>NUCLEOTIDE SEQUENCE [LARGE SCALE GENOMIC DNA]</scope>
    <source>
        <strain evidence="2">Red232</strain>
    </source>
</reference>
<sequence>MAQTFRPPATQRIYDVCIVGSQLGGIVAGALLARRGFRVLHVAHHDLGPTYSDAGYVLPWGPAAVPSPRFMPAAEAALAELGLATDVARALEPSEPDLQLLLPKHRVDVSRDVAILRTELRREWPNEAEALEGGFAALTALFEFAGFFLKAAPPLPPEGFGERRTVKKALKLASTAPNAPKDPVGVARPFVGLEEHELVQSLGIAHRFLTYLDGPPSPLSQVRLLGGALRGTHRLAFGQAMLRELIRKRIAESRGELRGGPGEPAAASALEIEGGRVAAVRLADSPDAHVARAFILATDAESARRLVPPGEADAKPVRVLSEIRARRRLFSLNLIVKQAALPPALGENVLALRDPAGGDGIENAIFLQVLPARRDGKKGTAEAVADERVVCASAFLPAETTAREDLVRSSARIREAVADAIPFFERHLVAESAPALNAPAGLAEGARLLAHPLYETELDSTLGITGLPVRGPWKNLFFAGREVIPGLGIEGEFFAGIQAAAHVAAALGRKDVLK</sequence>
<dbReference type="Pfam" id="PF13450">
    <property type="entry name" value="NAD_binding_8"/>
    <property type="match status" value="1"/>
</dbReference>
<evidence type="ECO:0000313" key="2">
    <source>
        <dbReference type="Proteomes" id="UP001162891"/>
    </source>
</evidence>
<evidence type="ECO:0000313" key="1">
    <source>
        <dbReference type="EMBL" id="BDG06153.1"/>
    </source>
</evidence>
<name>A0ABN6N2B7_9BACT</name>
<proteinExistence type="predicted"/>
<dbReference type="SUPFAM" id="SSF51905">
    <property type="entry name" value="FAD/NAD(P)-binding domain"/>
    <property type="match status" value="1"/>
</dbReference>
<dbReference type="RefSeq" id="WP_248355495.1">
    <property type="nucleotide sequence ID" value="NZ_AP025591.1"/>
</dbReference>